<dbReference type="Proteomes" id="UP000225831">
    <property type="component" value="Segment"/>
</dbReference>
<evidence type="ECO:0000313" key="1">
    <source>
        <dbReference type="EMBL" id="AGH56465.1"/>
    </source>
</evidence>
<accession>M4SMH0</accession>
<proteinExistence type="predicted"/>
<sequence>MSSLKKLTKQINHCLKHPENYTEDEIHTLKKKRRQFLDVERRANIEQRGGFGQYVQ</sequence>
<name>M4SMH0_9CAUD</name>
<evidence type="ECO:0000313" key="2">
    <source>
        <dbReference type="Proteomes" id="UP000225831"/>
    </source>
</evidence>
<protein>
    <submittedName>
        <fullName evidence="1">Uncharacterized protein</fullName>
    </submittedName>
</protein>
<gene>
    <name evidence="1" type="ORF">CPTG_00174</name>
</gene>
<reference evidence="1 2" key="1">
    <citation type="submission" date="2010-11" db="EMBL/GenBank/DDBJ databases">
        <title>The Genome Sequence of Cyanophage Syn2.</title>
        <authorList>
            <consortium name="The Broad Institute Genome Sequencing Platform"/>
            <person name="Henn M.R."/>
            <person name="Sullivan M.S."/>
            <person name="Osburne M.S."/>
            <person name="Levin J."/>
            <person name="Malboeuf C."/>
            <person name="Casali M."/>
            <person name="Russ C."/>
            <person name="Lennon N."/>
            <person name="Chapman S.B."/>
            <person name="Erlich R."/>
            <person name="Young S.K."/>
            <person name="Yandava C."/>
            <person name="Zeng Q."/>
            <person name="Alvarado L."/>
            <person name="Anderson S."/>
            <person name="Berlin A."/>
            <person name="Chen Z."/>
            <person name="Freedman E."/>
            <person name="Gellesch M."/>
            <person name="Goldberg J."/>
            <person name="Green L."/>
            <person name="Griggs A."/>
            <person name="Gujja S."/>
            <person name="Heilman E.R."/>
            <person name="Heiman D."/>
            <person name="Hollinger A."/>
            <person name="Howarth C."/>
            <person name="Larson L."/>
            <person name="Mehta T."/>
            <person name="Pearson M."/>
            <person name="Roberts A."/>
            <person name="Ryan E."/>
            <person name="Saif S."/>
            <person name="Shea T."/>
            <person name="Shenoy N."/>
            <person name="Sisk P."/>
            <person name="Stolte C."/>
            <person name="Sykes S."/>
            <person name="White J."/>
            <person name="Yu Q."/>
            <person name="Coleman M.L."/>
            <person name="Huang K.H."/>
            <person name="Weigele P.R."/>
            <person name="DeFrancesco A.S."/>
            <person name="Kern S.E."/>
            <person name="Thompson L.R."/>
            <person name="Fu R."/>
            <person name="Hombeck B."/>
            <person name="Chisholm S.W."/>
            <person name="Haas B."/>
            <person name="Nusbaum C."/>
            <person name="Birren B."/>
        </authorList>
    </citation>
    <scope>NUCLEOTIDE SEQUENCE [LARGE SCALE GENOMIC DNA]</scope>
    <source>
        <strain evidence="1 2">Syn2</strain>
    </source>
</reference>
<dbReference type="EMBL" id="HQ634190">
    <property type="protein sequence ID" value="AGH56465.1"/>
    <property type="molecule type" value="Genomic_DNA"/>
</dbReference>
<organism evidence="1 2">
    <name type="scientific">Cyanophage Syn2</name>
    <dbReference type="NCBI Taxonomy" id="536473"/>
    <lineage>
        <taxon>Viruses</taxon>
        <taxon>Duplodnaviria</taxon>
        <taxon>Heunggongvirae</taxon>
        <taxon>Uroviricota</taxon>
        <taxon>Caudoviricetes</taxon>
        <taxon>Pantevenvirales</taxon>
        <taxon>Kyanoviridae</taxon>
        <taxon>Pontusvirus</taxon>
        <taxon>Pontusvirus syn19</taxon>
    </lineage>
</organism>